<protein>
    <recommendedName>
        <fullName evidence="12">Radical SAM superfamily enzyme, MoaA/NifB/PqqE/SkfB family</fullName>
    </recommendedName>
</protein>
<dbReference type="SUPFAM" id="SSF102114">
    <property type="entry name" value="Radical SAM enzymes"/>
    <property type="match status" value="1"/>
</dbReference>
<evidence type="ECO:0000256" key="5">
    <source>
        <dbReference type="ARBA" id="ARBA00023002"/>
    </source>
</evidence>
<dbReference type="GO" id="GO:0051539">
    <property type="term" value="F:4 iron, 4 sulfur cluster binding"/>
    <property type="evidence" value="ECO:0007669"/>
    <property type="project" value="UniProtKB-KW"/>
</dbReference>
<dbReference type="CDD" id="cd01335">
    <property type="entry name" value="Radical_SAM"/>
    <property type="match status" value="1"/>
</dbReference>
<accession>A0A1G9NET9</accession>
<gene>
    <name evidence="10" type="ORF">SAMN04488692_11053</name>
</gene>
<dbReference type="Gene3D" id="2.30.42.10">
    <property type="match status" value="1"/>
</dbReference>
<evidence type="ECO:0000259" key="8">
    <source>
        <dbReference type="Pfam" id="PF04055"/>
    </source>
</evidence>
<feature type="domain" description="Radical SAM core" evidence="8">
    <location>
        <begin position="21"/>
        <end position="176"/>
    </location>
</feature>
<dbReference type="GO" id="GO:0016491">
    <property type="term" value="F:oxidoreductase activity"/>
    <property type="evidence" value="ECO:0007669"/>
    <property type="project" value="UniProtKB-KW"/>
</dbReference>
<dbReference type="OrthoDB" id="2110487at2"/>
<dbReference type="InterPro" id="IPR007197">
    <property type="entry name" value="rSAM"/>
</dbReference>
<evidence type="ECO:0000259" key="9">
    <source>
        <dbReference type="Pfam" id="PF04459"/>
    </source>
</evidence>
<dbReference type="AlphaFoldDB" id="A0A1G9NET9"/>
<dbReference type="PANTHER" id="PTHR11228">
    <property type="entry name" value="RADICAL SAM DOMAIN PROTEIN"/>
    <property type="match status" value="1"/>
</dbReference>
<evidence type="ECO:0000256" key="3">
    <source>
        <dbReference type="ARBA" id="ARBA00022691"/>
    </source>
</evidence>
<evidence type="ECO:0000313" key="10">
    <source>
        <dbReference type="EMBL" id="SDL85012.1"/>
    </source>
</evidence>
<evidence type="ECO:0000256" key="2">
    <source>
        <dbReference type="ARBA" id="ARBA00022485"/>
    </source>
</evidence>
<dbReference type="PANTHER" id="PTHR11228:SF7">
    <property type="entry name" value="PQQA PEPTIDE CYCLASE"/>
    <property type="match status" value="1"/>
</dbReference>
<keyword evidence="11" id="KW-1185">Reference proteome</keyword>
<evidence type="ECO:0000256" key="1">
    <source>
        <dbReference type="ARBA" id="ARBA00001966"/>
    </source>
</evidence>
<dbReference type="InterPro" id="IPR036034">
    <property type="entry name" value="PDZ_sf"/>
</dbReference>
<dbReference type="InterPro" id="IPR007549">
    <property type="entry name" value="DUF512"/>
</dbReference>
<dbReference type="SUPFAM" id="SSF50156">
    <property type="entry name" value="PDZ domain-like"/>
    <property type="match status" value="1"/>
</dbReference>
<dbReference type="PROSITE" id="PS01305">
    <property type="entry name" value="MOAA_NIFB_PQQE"/>
    <property type="match status" value="1"/>
</dbReference>
<evidence type="ECO:0000256" key="4">
    <source>
        <dbReference type="ARBA" id="ARBA00022723"/>
    </source>
</evidence>
<evidence type="ECO:0008006" key="12">
    <source>
        <dbReference type="Google" id="ProtNLM"/>
    </source>
</evidence>
<feature type="domain" description="DUF512" evidence="9">
    <location>
        <begin position="281"/>
        <end position="463"/>
    </location>
</feature>
<keyword evidence="7" id="KW-0411">Iron-sulfur</keyword>
<evidence type="ECO:0000256" key="7">
    <source>
        <dbReference type="ARBA" id="ARBA00023014"/>
    </source>
</evidence>
<name>A0A1G9NET9_9FIRM</name>
<dbReference type="Gene3D" id="3.20.20.70">
    <property type="entry name" value="Aldolase class I"/>
    <property type="match status" value="1"/>
</dbReference>
<keyword evidence="3" id="KW-0949">S-adenosyl-L-methionine</keyword>
<dbReference type="STRING" id="321763.SAMN04488692_11053"/>
<keyword evidence="4" id="KW-0479">Metal-binding</keyword>
<dbReference type="Proteomes" id="UP000199476">
    <property type="component" value="Unassembled WGS sequence"/>
</dbReference>
<evidence type="ECO:0000313" key="11">
    <source>
        <dbReference type="Proteomes" id="UP000199476"/>
    </source>
</evidence>
<sequence>MKQGLYLEFLYRSVQEQNILPLTSNCPLDCYFCSHKFQPSEVKTLSPGHIDRDRILDLSEFLDGSHRIIIGESASRIEEGEPFCHPGWREVIAHLRSKFPKTPINITTSGVLLKREDIEYLARMRPLKLCISLNFISSDLRADYLRDGGFRSIEAVLHDLNQINLPCTGSLVALPKLAGWKELKRSLEIMDRTSCIQHVRIFRPGYTSRIKSDKAEKLDFKPESFMKKLESWRGEFTTPIIFEPRPVYDLQARIVGVKFDSPAATIGLKRGDIIESVAENQPFSRVEAFSLLKNHLRRQETFELEIKRNVHGENEILQKKVKPGEVNPDSFQYEEVGPGVIMARDISPAYFCEIKRYSRENSLHLLITAPAAKTRIRLLKNKLNEETGESTDYKMMTVRPQFFGGNIEAAGLLVISDVLKNKEKICRFSPDSIFLSDSMFDHRGEDLLGEHRGELERRLPAPVYFI</sequence>
<dbReference type="GO" id="GO:0046872">
    <property type="term" value="F:metal ion binding"/>
    <property type="evidence" value="ECO:0007669"/>
    <property type="project" value="UniProtKB-KW"/>
</dbReference>
<evidence type="ECO:0000256" key="6">
    <source>
        <dbReference type="ARBA" id="ARBA00023004"/>
    </source>
</evidence>
<dbReference type="RefSeq" id="WP_089760003.1">
    <property type="nucleotide sequence ID" value="NZ_FNGO01000010.1"/>
</dbReference>
<comment type="cofactor">
    <cofactor evidence="1">
        <name>[4Fe-4S] cluster</name>
        <dbReference type="ChEBI" id="CHEBI:49883"/>
    </cofactor>
</comment>
<dbReference type="Pfam" id="PF04459">
    <property type="entry name" value="DUF512"/>
    <property type="match status" value="1"/>
</dbReference>
<keyword evidence="6" id="KW-0408">Iron</keyword>
<organism evidence="10 11">
    <name type="scientific">Halarsenatibacter silvermanii</name>
    <dbReference type="NCBI Taxonomy" id="321763"/>
    <lineage>
        <taxon>Bacteria</taxon>
        <taxon>Bacillati</taxon>
        <taxon>Bacillota</taxon>
        <taxon>Clostridia</taxon>
        <taxon>Halanaerobiales</taxon>
        <taxon>Halarsenatibacteraceae</taxon>
        <taxon>Halarsenatibacter</taxon>
    </lineage>
</organism>
<proteinExistence type="predicted"/>
<dbReference type="InterPro" id="IPR058240">
    <property type="entry name" value="rSAM_sf"/>
</dbReference>
<dbReference type="InterPro" id="IPR050377">
    <property type="entry name" value="Radical_SAM_PqqE_MftC-like"/>
</dbReference>
<dbReference type="EMBL" id="FNGO01000010">
    <property type="protein sequence ID" value="SDL85012.1"/>
    <property type="molecule type" value="Genomic_DNA"/>
</dbReference>
<dbReference type="SFLD" id="SFLDS00029">
    <property type="entry name" value="Radical_SAM"/>
    <property type="match status" value="1"/>
</dbReference>
<dbReference type="InterPro" id="IPR013785">
    <property type="entry name" value="Aldolase_TIM"/>
</dbReference>
<keyword evidence="2" id="KW-0004">4Fe-4S</keyword>
<reference evidence="10 11" key="1">
    <citation type="submission" date="2016-10" db="EMBL/GenBank/DDBJ databases">
        <authorList>
            <person name="de Groot N.N."/>
        </authorList>
    </citation>
    <scope>NUCLEOTIDE SEQUENCE [LARGE SCALE GENOMIC DNA]</scope>
    <source>
        <strain evidence="10 11">SLAS-1</strain>
    </source>
</reference>
<dbReference type="Pfam" id="PF04055">
    <property type="entry name" value="Radical_SAM"/>
    <property type="match status" value="1"/>
</dbReference>
<dbReference type="InterPro" id="IPR000385">
    <property type="entry name" value="MoaA_NifB_PqqE_Fe-S-bd_CS"/>
</dbReference>
<keyword evidence="5" id="KW-0560">Oxidoreductase</keyword>